<feature type="region of interest" description="Disordered" evidence="1">
    <location>
        <begin position="214"/>
        <end position="263"/>
    </location>
</feature>
<dbReference type="eggNOG" id="COG3209">
    <property type="taxonomic scope" value="Bacteria"/>
</dbReference>
<proteinExistence type="predicted"/>
<name>B4D644_9BACT</name>
<feature type="region of interest" description="Disordered" evidence="1">
    <location>
        <begin position="810"/>
        <end position="831"/>
    </location>
</feature>
<dbReference type="NCBIfam" id="TIGR03696">
    <property type="entry name" value="Rhs_assc_core"/>
    <property type="match status" value="1"/>
</dbReference>
<feature type="compositionally biased region" description="Basic and acidic residues" evidence="1">
    <location>
        <begin position="397"/>
        <end position="408"/>
    </location>
</feature>
<sequence length="2629" mass="283913">MVLVRILRFFVICLVMAQLIVPQYAATIPGWWVDDSAQTRIIGAGAAPSNFAPANLGQLKYVASQAKKHLDQKLAAVGGAGNEINALVAGFEPRAGQNYTPEQIAAFRAANYAPINLGQLKAVVAPFYRRLLAVGYNTQFNLILHGYPGTWAYDYPWNPNDPWNQAGAGDKTPNYVMANIGQLKMAFSFDVALNSDGSLLPAILRSIEGGMSNPNAHPGRLGNGGNTALPPTYGTASPGGGGAGPQLDPNPDGSIPDTGKSKLVPPVLTVSGTLNTDFDTGITTYDPTMADLEWTVFQSTAVSVTVLRSTGVDGWETVGAADPSTVDFYDGDRLANQSYTYKIVVTLADGKTVASDSVAFSVPFFKGWLSQTNNVTRGNPGFKSFAGTPVTHYLKRDTEEEDTQKPDSDTTITESGSSIETMSLDGSITYNTGNNETYTEIVKSQNSTKETDGSATQNQDGTWTGTLDGSDWGGFDLLEQIGLGTETTTQTHYEYELTGGGTGNSQTLTVDLDNEYTPDQFFQDTIQNSAVYADSRDWTAGYAPTFRSRNTDNDQIGFGQNYYKASLCPSAPASLKVYKIFVQLPPPGLDPEDFQTWNDNPPPPQIVGTDTITGGTNTESGVIGIDPTTKPDVFKPDGAIGTYWLTTGINLAGTGYVGDPSSPDPNAVTAVVLNSQMRKTVSPVVRSPDATGQNGLNGTVDVETVAAVGGTWTVQISDPGDFAVTDASGNPVYDGEVFKTAPHLIVTPDGWAAVGESVTITVSQDWAGVDLGTDHVTFTKVATVGDTPPSPNVYTVPFDEASGSRYRKIGLNGRPLADEKPQQTAESDEEKEETYIDALTLELRHSTTDVYVPLAGSDLTLSARRDTSSEVWNMKSGLRPHERFDRPFGAGWTSNLGAHKEVGVGSDRVAYTSVVDQNGARHRFVRVGTGGGQAYVPIPSDSRENSDYLTTLSSDGATFTDRYGTKIVFSTEGITQDIKGDRDAGTGETVTISYPVLTITDRLSNTLTYAYPPNATTLIPQTITSSSGLVLSIDQDASGHITHVWDPNGNQYSYGYKTLQYTYNDIIFNETVLSSVTGPDGQVTNYDAALTIEPDQSPIDVTQSHPTDKYHIDVTKITDPNGNGYEFTYAFDNTRFAWDTQSGPFQETGGSSYVTSVLLPGGLGHATFSKGASKVALVPPVNGQIQMVLSDDSLRESVITDAGGNGITYSWGGGTIFTVGELVSTGPPPRVVFYQSMSIDYGGGKGESFQFDPKAGLALAAVTDLSTNTTSYAYTEQYSAPAGGLYASVFPWAGFATFYPDPTSQTDAAGNTKSFTYGPYRIMASVTDENGRKKAYDIDPSGRRTSEYVYQHGDDTPLVQETDFAYSDTFPGVVTLKTVRSFGEADWVHDLVTQYVLDGNGRVQQEVVDPDGLKLTTSYTYDNNGNKISATDPRGNTTGFEYDARNRLTRVVYADGSAKTIEYYANGTKWHEVDENGHQTSFAYDALNRVTLQTRTVAAGDVVTQYGYRNAVEPKQSVIDPDGNQTTFGYDGLMRLTSVTDALNHTTTYDYSGPNSGSHAFDSSGFKPTTIQDPRGYVTTMTYDQLYHATGKSVQYRLTPPLFSATTTGYDNVGNPTSVVDPLLHTTTTDFDALNRPTHVKYADNTETFATYTSTGLKWLVQDELGNVTETQYDAAGRPVEVLGPAVDDGLNPEQVDRTGHLKQPTTHTGYDDAGNVISTKNPLGNEWDYVYDVRNRKIEEDQPSVTNAENGAASRPTIYTGYDYVGNVLWVQDARGFTTETAYDEANRPVTVTAPPVLLVGGAQAVRPATTKGYDAVGNVLTVTDANHHTTTNTYDFVNRLQTTTDAANITVTYGYDEVGNRISVKDGLNQQTTFAYDGLNRNTTTTDAAGKTTTLGYDALNKVSRTDALGQLTSYGYDLRNRLTSVTYPAPGTDNRTYGYDLTGNLLSVTEPAKGSTADAGYTYDALHRVLTETSNGATHTYRYDLAGNRLGVQYGLAGGGNGRLIFSTYDALNRLSTLTEGARATTYGYDLGGNVVIKTLPNADAVTTSYDGLGRAYEEEGVSARGTLYHYLSLCDGVGNLRSSTEYTAGVAPRTVSMGYDNADRLTSEVITGPSGQLVSNISYEYDAANNRFKKTANGVVATYTYNNLNQLTTWSDTAGKGASYGYDFNGNRISRTVSGTTDVYRYDVENRLVSLSLSTLNPQLSTVPGTYSYVYDYRTRRVARTENASTTQMVFSGGTSVQEYSQLSPLTSQLSVEYVRGSDWGGGVGGVLYSMRGGNPSYDHYDRRGDVTARTDSSGAVTWQASYEAFGTRPAEFGTTQDRQKANTKEEDPTGLLDEGMRYRDLETGTFITRDPAGFIDGPNVYAYVRQNPWTRFDPEGLAEETIGQVYTAINHESKELYVGQVNGPGVMAEGGTPSRHENSRHQARELLDKEGTIRTYDDVVVDDKWKQVAKENGIPENSARANTVKSMERAQLEAAMEKYPDYKVINKIGEEEGSLGKGIIGEEKAAQYTEMFEPKMAGKPRTEVNIEGKWTASEKVRLKPGRGTAYGLAIGLAFMVAGEVTGGNQAAADEIHEQLQMYQRNPNPATGAYLGVLVGNAFGAPDSVTLMLQQSFMKHAENSQ</sequence>
<gene>
    <name evidence="2" type="ORF">CfE428DRAFT_4383</name>
</gene>
<organism evidence="2 3">
    <name type="scientific">Chthoniobacter flavus Ellin428</name>
    <dbReference type="NCBI Taxonomy" id="497964"/>
    <lineage>
        <taxon>Bacteria</taxon>
        <taxon>Pseudomonadati</taxon>
        <taxon>Verrucomicrobiota</taxon>
        <taxon>Spartobacteria</taxon>
        <taxon>Chthoniobacterales</taxon>
        <taxon>Chthoniobacteraceae</taxon>
        <taxon>Chthoniobacter</taxon>
    </lineage>
</organism>
<feature type="region of interest" description="Disordered" evidence="1">
    <location>
        <begin position="444"/>
        <end position="466"/>
    </location>
</feature>
<dbReference type="EMBL" id="ABVL01000015">
    <property type="protein sequence ID" value="EDY17953.1"/>
    <property type="molecule type" value="Genomic_DNA"/>
</dbReference>
<protein>
    <submittedName>
        <fullName evidence="2">YD repeat protein</fullName>
    </submittedName>
</protein>
<reference evidence="2 3" key="1">
    <citation type="journal article" date="2011" name="J. Bacteriol.">
        <title>Genome sequence of Chthoniobacter flavus Ellin428, an aerobic heterotrophic soil bacterium.</title>
        <authorList>
            <person name="Kant R."/>
            <person name="van Passel M.W."/>
            <person name="Palva A."/>
            <person name="Lucas S."/>
            <person name="Lapidus A."/>
            <person name="Glavina Del Rio T."/>
            <person name="Dalin E."/>
            <person name="Tice H."/>
            <person name="Bruce D."/>
            <person name="Goodwin L."/>
            <person name="Pitluck S."/>
            <person name="Larimer F.W."/>
            <person name="Land M.L."/>
            <person name="Hauser L."/>
            <person name="Sangwan P."/>
            <person name="de Vos W.M."/>
            <person name="Janssen P.H."/>
            <person name="Smidt H."/>
        </authorList>
    </citation>
    <scope>NUCLEOTIDE SEQUENCE [LARGE SCALE GENOMIC DNA]</scope>
    <source>
        <strain evidence="2 3">Ellin428</strain>
    </source>
</reference>
<dbReference type="STRING" id="497964.CfE428DRAFT_4383"/>
<feature type="region of interest" description="Disordered" evidence="1">
    <location>
        <begin position="1698"/>
        <end position="1718"/>
    </location>
</feature>
<feature type="region of interest" description="Disordered" evidence="1">
    <location>
        <begin position="397"/>
        <end position="430"/>
    </location>
</feature>
<feature type="region of interest" description="Disordered" evidence="1">
    <location>
        <begin position="2317"/>
        <end position="2340"/>
    </location>
</feature>
<evidence type="ECO:0000313" key="2">
    <source>
        <dbReference type="EMBL" id="EDY17953.1"/>
    </source>
</evidence>
<dbReference type="InterPro" id="IPR022385">
    <property type="entry name" value="Rhs_assc_core"/>
</dbReference>
<dbReference type="Proteomes" id="UP000005824">
    <property type="component" value="Unassembled WGS sequence"/>
</dbReference>
<accession>B4D644</accession>
<feature type="compositionally biased region" description="Basic and acidic residues" evidence="1">
    <location>
        <begin position="2326"/>
        <end position="2336"/>
    </location>
</feature>
<dbReference type="InterPro" id="IPR031325">
    <property type="entry name" value="RHS_repeat"/>
</dbReference>
<dbReference type="Pfam" id="PF05593">
    <property type="entry name" value="RHS_repeat"/>
    <property type="match status" value="6"/>
</dbReference>
<feature type="compositionally biased region" description="Low complexity" evidence="1">
    <location>
        <begin position="409"/>
        <end position="421"/>
    </location>
</feature>
<evidence type="ECO:0000256" key="1">
    <source>
        <dbReference type="SAM" id="MobiDB-lite"/>
    </source>
</evidence>
<dbReference type="InterPro" id="IPR006530">
    <property type="entry name" value="YD"/>
</dbReference>
<dbReference type="InterPro" id="IPR050708">
    <property type="entry name" value="T6SS_VgrG/RHS"/>
</dbReference>
<dbReference type="PANTHER" id="PTHR32305">
    <property type="match status" value="1"/>
</dbReference>
<comment type="caution">
    <text evidence="2">The sequence shown here is derived from an EMBL/GenBank/DDBJ whole genome shotgun (WGS) entry which is preliminary data.</text>
</comment>
<dbReference type="InParanoid" id="B4D644"/>
<evidence type="ECO:0000313" key="3">
    <source>
        <dbReference type="Proteomes" id="UP000005824"/>
    </source>
</evidence>
<dbReference type="NCBIfam" id="TIGR01643">
    <property type="entry name" value="YD_repeat_2x"/>
    <property type="match status" value="7"/>
</dbReference>
<dbReference type="Gene3D" id="2.180.10.10">
    <property type="entry name" value="RHS repeat-associated core"/>
    <property type="match status" value="4"/>
</dbReference>
<keyword evidence="3" id="KW-1185">Reference proteome</keyword>
<dbReference type="PANTHER" id="PTHR32305:SF15">
    <property type="entry name" value="PROTEIN RHSA-RELATED"/>
    <property type="match status" value="1"/>
</dbReference>